<dbReference type="NCBIfam" id="NF047593">
    <property type="entry name" value="IS66_ISAeme5_TnpA"/>
    <property type="match status" value="1"/>
</dbReference>
<dbReference type="EMBL" id="VCDX01000010">
    <property type="protein sequence ID" value="TYL10546.1"/>
    <property type="molecule type" value="Genomic_DNA"/>
</dbReference>
<proteinExistence type="predicted"/>
<dbReference type="EMBL" id="CP017019">
    <property type="protein sequence ID" value="AOQ22925.1"/>
    <property type="molecule type" value="Genomic_DNA"/>
</dbReference>
<dbReference type="Proteomes" id="UP000322283">
    <property type="component" value="Unassembled WGS sequence"/>
</dbReference>
<organism evidence="1 3">
    <name type="scientific">Neomoorella thermoacetica</name>
    <name type="common">Clostridium thermoaceticum</name>
    <dbReference type="NCBI Taxonomy" id="1525"/>
    <lineage>
        <taxon>Bacteria</taxon>
        <taxon>Bacillati</taxon>
        <taxon>Bacillota</taxon>
        <taxon>Clostridia</taxon>
        <taxon>Neomoorellales</taxon>
        <taxon>Neomoorellaceae</taxon>
        <taxon>Neomoorella</taxon>
    </lineage>
</organism>
<reference evidence="1 3" key="1">
    <citation type="submission" date="2016-08" db="EMBL/GenBank/DDBJ databases">
        <title>Moorella thermoacetica DSM 103132.</title>
        <authorList>
            <person name="Jendresen C.B."/>
            <person name="Redl S.M."/>
            <person name="Jensen T.O."/>
            <person name="Nielsen A.T."/>
        </authorList>
    </citation>
    <scope>NUCLEOTIDE SEQUENCE [LARGE SCALE GENOMIC DNA]</scope>
    <source>
        <strain evidence="1 3">DSM 103132</strain>
    </source>
</reference>
<evidence type="ECO:0000313" key="3">
    <source>
        <dbReference type="Proteomes" id="UP000094598"/>
    </source>
</evidence>
<protein>
    <submittedName>
        <fullName evidence="1">Uncharacterized protein</fullName>
    </submittedName>
</protein>
<dbReference type="AlphaFoldDB" id="A0AAC9HFP1"/>
<evidence type="ECO:0000313" key="1">
    <source>
        <dbReference type="EMBL" id="AOQ22925.1"/>
    </source>
</evidence>
<accession>A0AAC9HFP1</accession>
<reference evidence="2 4" key="2">
    <citation type="submission" date="2019-05" db="EMBL/GenBank/DDBJ databases">
        <title>Genome sequence of Moorella thermoacetica ATCC 33924.</title>
        <authorList>
            <person name="Poehlein A."/>
            <person name="Bengelsdorf F.R."/>
            <person name="Duerre P."/>
            <person name="Daniel R."/>
        </authorList>
    </citation>
    <scope>NUCLEOTIDE SEQUENCE [LARGE SCALE GENOMIC DNA]</scope>
    <source>
        <strain evidence="2 4">ATCC 33924</strain>
    </source>
</reference>
<gene>
    <name evidence="1" type="ORF">Maut_00450</name>
    <name evidence="2" type="ORF">MTAT_24380</name>
</gene>
<keyword evidence="4" id="KW-1185">Reference proteome</keyword>
<dbReference type="RefSeq" id="WP_187422296.1">
    <property type="nucleotide sequence ID" value="NZ_CP017019.1"/>
</dbReference>
<sequence length="83" mass="9888">MTKAELQKLWENRIAEYRASGQSVKEWCASHDDVTPRQLWYWLRKFKNQKDTSPITRWLPVEVSEQASIDLIAFFARWAFGAR</sequence>
<evidence type="ECO:0000313" key="4">
    <source>
        <dbReference type="Proteomes" id="UP000322283"/>
    </source>
</evidence>
<evidence type="ECO:0000313" key="2">
    <source>
        <dbReference type="EMBL" id="TYL10546.1"/>
    </source>
</evidence>
<dbReference type="Proteomes" id="UP000094598">
    <property type="component" value="Chromosome"/>
</dbReference>
<name>A0AAC9HFP1_NEOTH</name>